<evidence type="ECO:0000313" key="1">
    <source>
        <dbReference type="EMBL" id="SEQ42669.1"/>
    </source>
</evidence>
<evidence type="ECO:0008006" key="3">
    <source>
        <dbReference type="Google" id="ProtNLM"/>
    </source>
</evidence>
<dbReference type="EMBL" id="FOFS01000006">
    <property type="protein sequence ID" value="SEQ42669.1"/>
    <property type="molecule type" value="Genomic_DNA"/>
</dbReference>
<organism evidence="1 2">
    <name type="scientific">Solimonas aquatica</name>
    <dbReference type="NCBI Taxonomy" id="489703"/>
    <lineage>
        <taxon>Bacteria</taxon>
        <taxon>Pseudomonadati</taxon>
        <taxon>Pseudomonadota</taxon>
        <taxon>Gammaproteobacteria</taxon>
        <taxon>Nevskiales</taxon>
        <taxon>Nevskiaceae</taxon>
        <taxon>Solimonas</taxon>
    </lineage>
</organism>
<dbReference type="InterPro" id="IPR050867">
    <property type="entry name" value="NiFe/NiFeSe_hydrgnase_LSU"/>
</dbReference>
<dbReference type="Proteomes" id="UP000199233">
    <property type="component" value="Unassembled WGS sequence"/>
</dbReference>
<dbReference type="RefSeq" id="WP_093284931.1">
    <property type="nucleotide sequence ID" value="NZ_FOFS01000006.1"/>
</dbReference>
<keyword evidence="2" id="KW-1185">Reference proteome</keyword>
<dbReference type="SUPFAM" id="SSF56762">
    <property type="entry name" value="HydB/Nqo4-like"/>
    <property type="match status" value="1"/>
</dbReference>
<proteinExistence type="predicted"/>
<name>A0A1H9FXX6_9GAMM</name>
<evidence type="ECO:0000313" key="2">
    <source>
        <dbReference type="Proteomes" id="UP000199233"/>
    </source>
</evidence>
<dbReference type="OrthoDB" id="9157196at2"/>
<dbReference type="Gene3D" id="1.10.645.10">
    <property type="entry name" value="Cytochrome-c3 Hydrogenase, chain B"/>
    <property type="match status" value="1"/>
</dbReference>
<dbReference type="PANTHER" id="PTHR42958">
    <property type="entry name" value="HYDROGENASE-2 LARGE CHAIN"/>
    <property type="match status" value="1"/>
</dbReference>
<dbReference type="AlphaFoldDB" id="A0A1H9FXX6"/>
<dbReference type="STRING" id="489703.SAMN04488038_106140"/>
<gene>
    <name evidence="1" type="ORF">SAMN04488038_106140</name>
</gene>
<dbReference type="InterPro" id="IPR029014">
    <property type="entry name" value="NiFe-Hase_large"/>
</dbReference>
<protein>
    <recommendedName>
        <fullName evidence="3">Nickel-dependent hydrogenase</fullName>
    </recommendedName>
</protein>
<reference evidence="1 2" key="1">
    <citation type="submission" date="2016-10" db="EMBL/GenBank/DDBJ databases">
        <authorList>
            <person name="de Groot N.N."/>
        </authorList>
    </citation>
    <scope>NUCLEOTIDE SEQUENCE [LARGE SCALE GENOMIC DNA]</scope>
    <source>
        <strain evidence="1 2">DSM 25927</strain>
    </source>
</reference>
<sequence length="353" mass="38784">MTAAQPLLPLAGRLRLRAGVAPERIDARPLFAQALFQGMPADSVPKLAGRLYALCGGAHEMAARLALAAARGETPRRSDAAALRELQQQALSEHLRHLWLDWPRHLLGHHAAPEELRVLAQLRQHGVAGLQEVLPHELYGMPAREWVQRRREHQLDQWLAQAASLPARCLRAVADLAQTLQLTRVPSLEALRSPADLRRIAEAALARADFVLTPEFAGRARETGCSPRLQRIGRPRAGDVHARLLDRLEEIALLLLDEPLLRVRALNLGAGRGMACVDTARGMLIHALTLDGAERVGLYRVIAPTEWNFHPRGAFTAAFARQGAASDRRGGTLLALAYDPCIEFEVQTQKDAA</sequence>
<accession>A0A1H9FXX6</accession>
<dbReference type="PANTHER" id="PTHR42958:SF4">
    <property type="entry name" value="HYDROGENASE EXPRESSION_FORMATION PROTEIN HUPK"/>
    <property type="match status" value="1"/>
</dbReference>